<dbReference type="UniPathway" id="UPA00064">
    <property type="reaction ID" value="UER00091"/>
</dbReference>
<evidence type="ECO:0000256" key="6">
    <source>
        <dbReference type="ARBA" id="ARBA00022679"/>
    </source>
</evidence>
<evidence type="ECO:0000313" key="14">
    <source>
        <dbReference type="Proteomes" id="UP000095597"/>
    </source>
</evidence>
<gene>
    <name evidence="13" type="primary">dxs_2</name>
    <name evidence="13" type="ORF">ERS852573_01209</name>
</gene>
<dbReference type="Gene3D" id="3.40.50.970">
    <property type="match status" value="2"/>
</dbReference>
<dbReference type="Pfam" id="PF02780">
    <property type="entry name" value="Transketolase_C"/>
    <property type="match status" value="1"/>
</dbReference>
<comment type="similarity">
    <text evidence="3">Belongs to the transketolase family. DXPS subfamily.</text>
</comment>
<sequence length="584" mass="64248">MYIEKINGPEDVKKLTVDEMTVMAGEMREALLKRASIHGGHFGPNFGMVEATIALHYVFESPKDKIVYDVSHQTYPHKMLTGRKDAYLYEEHYDDVSGYSNPNESVHDHFTVGHTSTSVSLACGLAKARDLKGEEGNVIAVIGDGSLSGGEALEGLDYAVELDGNLIIIVNDNDMSIAENHGGLYGNLKLLRETNGQAECNLFKAMGLDYIYVDHGNDVGELIEAFQSVKDSKKPVVVHINTLKGKGYAPAEQNKENWHFSGPFKIETGEPLYEMTEEDYSDISLNYLLDKMKKDPAVVAITSGTPTVMGFTEDKRKEAGKQFVDVGIAEETAVALASGIAANGGKPVYGVYSTFVQRTYDQIAQDLCINNSPATIVTFCGSVYGMNDVTHLGLCDIPMMANIPNLVYLAPTTKEEYLAMLDWSIEQNEYPVAIKLPGGSVISDGKEITKDFGDLNKYEVTQKGSKVAVIGLGTFYGLCKEVAEELKKVTGTDATVINPYYITGIDAELLEELKKDHDVVITLEDGILDGGFGEKIARFYGDSDMKVLNFGLKKEFLDRYDVAEVLKENHLTKEQIVEDIMKFI</sequence>
<keyword evidence="11" id="KW-0414">Isoprene biosynthesis</keyword>
<dbReference type="GO" id="GO:0016114">
    <property type="term" value="P:terpenoid biosynthetic process"/>
    <property type="evidence" value="ECO:0007669"/>
    <property type="project" value="InterPro"/>
</dbReference>
<dbReference type="InterPro" id="IPR005475">
    <property type="entry name" value="Transketolase-like_Pyr-bd"/>
</dbReference>
<dbReference type="PANTHER" id="PTHR43322">
    <property type="entry name" value="1-D-DEOXYXYLULOSE 5-PHOSPHATE SYNTHASE-RELATED"/>
    <property type="match status" value="1"/>
</dbReference>
<evidence type="ECO:0000256" key="2">
    <source>
        <dbReference type="ARBA" id="ARBA00004980"/>
    </source>
</evidence>
<evidence type="ECO:0000256" key="5">
    <source>
        <dbReference type="ARBA" id="ARBA00013150"/>
    </source>
</evidence>
<evidence type="ECO:0000256" key="3">
    <source>
        <dbReference type="ARBA" id="ARBA00011081"/>
    </source>
</evidence>
<dbReference type="EC" id="2.2.1.7" evidence="5"/>
<dbReference type="InterPro" id="IPR033248">
    <property type="entry name" value="Transketolase_C"/>
</dbReference>
<dbReference type="GO" id="GO:0005829">
    <property type="term" value="C:cytosol"/>
    <property type="evidence" value="ECO:0007669"/>
    <property type="project" value="TreeGrafter"/>
</dbReference>
<dbReference type="AlphaFoldDB" id="A0A173SWF0"/>
<dbReference type="Gene3D" id="3.40.50.920">
    <property type="match status" value="1"/>
</dbReference>
<dbReference type="InterPro" id="IPR009014">
    <property type="entry name" value="Transketo_C/PFOR_II"/>
</dbReference>
<keyword evidence="9" id="KW-0784">Thiamine biosynthesis</keyword>
<comment type="pathway">
    <text evidence="2">Metabolic intermediate biosynthesis; 1-deoxy-D-xylulose 5-phosphate biosynthesis; 1-deoxy-D-xylulose 5-phosphate from D-glyceraldehyde 3-phosphate and pyruvate: step 1/1.</text>
</comment>
<dbReference type="NCBIfam" id="NF003933">
    <property type="entry name" value="PRK05444.2-2"/>
    <property type="match status" value="1"/>
</dbReference>
<dbReference type="InterPro" id="IPR029061">
    <property type="entry name" value="THDP-binding"/>
</dbReference>
<dbReference type="FunFam" id="3.40.50.970:FF:000010">
    <property type="entry name" value="1-deoxy-D-xylulose-5-phosphate synthase"/>
    <property type="match status" value="1"/>
</dbReference>
<dbReference type="Pfam" id="PF02779">
    <property type="entry name" value="Transket_pyr"/>
    <property type="match status" value="1"/>
</dbReference>
<dbReference type="OrthoDB" id="9803371at2"/>
<name>A0A173SWF0_9FIRM</name>
<dbReference type="GO" id="GO:0008661">
    <property type="term" value="F:1-deoxy-D-xylulose-5-phosphate synthase activity"/>
    <property type="evidence" value="ECO:0007669"/>
    <property type="project" value="UniProtKB-EC"/>
</dbReference>
<evidence type="ECO:0000259" key="12">
    <source>
        <dbReference type="SMART" id="SM00861"/>
    </source>
</evidence>
<dbReference type="EMBL" id="CYXO01000005">
    <property type="protein sequence ID" value="CUM93468.1"/>
    <property type="molecule type" value="Genomic_DNA"/>
</dbReference>
<dbReference type="PANTHER" id="PTHR43322:SF1">
    <property type="entry name" value="1-DEOXY-D-XYLULOSE-5-PHOSPHATE SYNTHASE"/>
    <property type="match status" value="1"/>
</dbReference>
<evidence type="ECO:0000256" key="10">
    <source>
        <dbReference type="ARBA" id="ARBA00023052"/>
    </source>
</evidence>
<evidence type="ECO:0000256" key="9">
    <source>
        <dbReference type="ARBA" id="ARBA00022977"/>
    </source>
</evidence>
<dbReference type="CDD" id="cd07033">
    <property type="entry name" value="TPP_PYR_DXS_TK_like"/>
    <property type="match status" value="1"/>
</dbReference>
<protein>
    <recommendedName>
        <fullName evidence="5">1-deoxy-D-xylulose-5-phosphate synthase</fullName>
        <ecNumber evidence="5">2.2.1.7</ecNumber>
    </recommendedName>
</protein>
<evidence type="ECO:0000256" key="11">
    <source>
        <dbReference type="ARBA" id="ARBA00023229"/>
    </source>
</evidence>
<dbReference type="InterPro" id="IPR005477">
    <property type="entry name" value="Dxylulose-5-P_synthase"/>
</dbReference>
<dbReference type="Proteomes" id="UP000095597">
    <property type="component" value="Unassembled WGS sequence"/>
</dbReference>
<keyword evidence="6 13" id="KW-0808">Transferase</keyword>
<dbReference type="GO" id="GO:0009228">
    <property type="term" value="P:thiamine biosynthetic process"/>
    <property type="evidence" value="ECO:0007669"/>
    <property type="project" value="UniProtKB-KW"/>
</dbReference>
<dbReference type="CDD" id="cd02007">
    <property type="entry name" value="TPP_DXS"/>
    <property type="match status" value="1"/>
</dbReference>
<dbReference type="NCBIfam" id="NF008968">
    <property type="entry name" value="PRK12315.1"/>
    <property type="match status" value="1"/>
</dbReference>
<dbReference type="SMART" id="SM00861">
    <property type="entry name" value="Transket_pyr"/>
    <property type="match status" value="1"/>
</dbReference>
<keyword evidence="10" id="KW-0786">Thiamine pyrophosphate</keyword>
<evidence type="ECO:0000256" key="1">
    <source>
        <dbReference type="ARBA" id="ARBA00001946"/>
    </source>
</evidence>
<dbReference type="GO" id="GO:0019288">
    <property type="term" value="P:isopentenyl diphosphate biosynthetic process, methylerythritol 4-phosphate pathway"/>
    <property type="evidence" value="ECO:0007669"/>
    <property type="project" value="TreeGrafter"/>
</dbReference>
<reference evidence="13 14" key="1">
    <citation type="submission" date="2015-09" db="EMBL/GenBank/DDBJ databases">
        <authorList>
            <consortium name="Pathogen Informatics"/>
        </authorList>
    </citation>
    <scope>NUCLEOTIDE SEQUENCE [LARGE SCALE GENOMIC DNA]</scope>
    <source>
        <strain evidence="13 14">2789STDY5834961</strain>
    </source>
</reference>
<accession>A0A173SWF0</accession>
<comment type="subunit">
    <text evidence="4">Homodimer.</text>
</comment>
<dbReference type="RefSeq" id="WP_055213928.1">
    <property type="nucleotide sequence ID" value="NZ_CYXO01000005.1"/>
</dbReference>
<evidence type="ECO:0000313" key="13">
    <source>
        <dbReference type="EMBL" id="CUM93468.1"/>
    </source>
</evidence>
<evidence type="ECO:0000256" key="4">
    <source>
        <dbReference type="ARBA" id="ARBA00011738"/>
    </source>
</evidence>
<proteinExistence type="inferred from homology"/>
<keyword evidence="7" id="KW-0479">Metal-binding</keyword>
<keyword evidence="8" id="KW-0460">Magnesium</keyword>
<dbReference type="SUPFAM" id="SSF52922">
    <property type="entry name" value="TK C-terminal domain-like"/>
    <property type="match status" value="1"/>
</dbReference>
<dbReference type="Pfam" id="PF13292">
    <property type="entry name" value="DXP_synthase_N"/>
    <property type="match status" value="2"/>
</dbReference>
<dbReference type="SUPFAM" id="SSF52518">
    <property type="entry name" value="Thiamin diphosphate-binding fold (THDP-binding)"/>
    <property type="match status" value="2"/>
</dbReference>
<dbReference type="GO" id="GO:0046872">
    <property type="term" value="F:metal ion binding"/>
    <property type="evidence" value="ECO:0007669"/>
    <property type="project" value="UniProtKB-KW"/>
</dbReference>
<evidence type="ECO:0000256" key="7">
    <source>
        <dbReference type="ARBA" id="ARBA00022723"/>
    </source>
</evidence>
<evidence type="ECO:0000256" key="8">
    <source>
        <dbReference type="ARBA" id="ARBA00022842"/>
    </source>
</evidence>
<feature type="domain" description="Transketolase-like pyrimidine-binding" evidence="12">
    <location>
        <begin position="278"/>
        <end position="444"/>
    </location>
</feature>
<organism evidence="13 14">
    <name type="scientific">Dorea longicatena</name>
    <dbReference type="NCBI Taxonomy" id="88431"/>
    <lineage>
        <taxon>Bacteria</taxon>
        <taxon>Bacillati</taxon>
        <taxon>Bacillota</taxon>
        <taxon>Clostridia</taxon>
        <taxon>Lachnospirales</taxon>
        <taxon>Lachnospiraceae</taxon>
        <taxon>Dorea</taxon>
    </lineage>
</organism>
<comment type="cofactor">
    <cofactor evidence="1">
        <name>Mg(2+)</name>
        <dbReference type="ChEBI" id="CHEBI:18420"/>
    </cofactor>
</comment>